<keyword evidence="3 5" id="KW-0732">Signal</keyword>
<dbReference type="PRINTS" id="PR00690">
    <property type="entry name" value="ADHESNFAMILY"/>
</dbReference>
<evidence type="ECO:0000256" key="5">
    <source>
        <dbReference type="SAM" id="SignalP"/>
    </source>
</evidence>
<evidence type="ECO:0000313" key="6">
    <source>
        <dbReference type="EMBL" id="MFL0267596.1"/>
    </source>
</evidence>
<feature type="signal peptide" evidence="5">
    <location>
        <begin position="1"/>
        <end position="19"/>
    </location>
</feature>
<dbReference type="InterPro" id="IPR006128">
    <property type="entry name" value="Lipoprotein_PsaA-like"/>
</dbReference>
<evidence type="ECO:0000256" key="2">
    <source>
        <dbReference type="ARBA" id="ARBA00022448"/>
    </source>
</evidence>
<name>A0ABW8TSS6_9CLOT</name>
<dbReference type="SUPFAM" id="SSF53807">
    <property type="entry name" value="Helical backbone' metal receptor"/>
    <property type="match status" value="1"/>
</dbReference>
<proteinExistence type="inferred from homology"/>
<dbReference type="CDD" id="cd01017">
    <property type="entry name" value="AdcA"/>
    <property type="match status" value="1"/>
</dbReference>
<evidence type="ECO:0000313" key="7">
    <source>
        <dbReference type="Proteomes" id="UP001623661"/>
    </source>
</evidence>
<sequence>MTKRLIAAIIILAVSVVFAGCSNKVAADSGNYENSQNSNGKVNVVVSFNALKEFAQAVGKDKIDVKVIVPEGTEPHDFEPKPRDMENINNAQVFIYNGLNMETWVDKTLSAVDNKKLLSVDASKNIDVINTAGQTDPHIWLSLKNAQIEAKNILDALVKVDEKNKAYYEKNYTDFSNKLKSLDEDYSSKFETVSNKNFVTGHAAFAYLCRDYKLTQNSVEDVFADGEPTPKKLKDLVDYCKGNNIKVIFMEELASPKVSETLAKEVGAKVEKIYTIESKEDGKDYIESMKDNLDMIYNSLK</sequence>
<dbReference type="PROSITE" id="PS51257">
    <property type="entry name" value="PROKAR_LIPOPROTEIN"/>
    <property type="match status" value="1"/>
</dbReference>
<dbReference type="InterPro" id="IPR006127">
    <property type="entry name" value="ZnuA-like"/>
</dbReference>
<keyword evidence="7" id="KW-1185">Reference proteome</keyword>
<dbReference type="PANTHER" id="PTHR42953">
    <property type="entry name" value="HIGH-AFFINITY ZINC UPTAKE SYSTEM PROTEIN ZNUA-RELATED"/>
    <property type="match status" value="1"/>
</dbReference>
<evidence type="ECO:0000256" key="4">
    <source>
        <dbReference type="RuleBase" id="RU003512"/>
    </source>
</evidence>
<protein>
    <submittedName>
        <fullName evidence="6">Metal ABC transporter substrate-binding protein</fullName>
    </submittedName>
</protein>
<organism evidence="6 7">
    <name type="scientific">Candidatus Clostridium radicumherbarum</name>
    <dbReference type="NCBI Taxonomy" id="3381662"/>
    <lineage>
        <taxon>Bacteria</taxon>
        <taxon>Bacillati</taxon>
        <taxon>Bacillota</taxon>
        <taxon>Clostridia</taxon>
        <taxon>Eubacteriales</taxon>
        <taxon>Clostridiaceae</taxon>
        <taxon>Clostridium</taxon>
    </lineage>
</organism>
<dbReference type="Pfam" id="PF01297">
    <property type="entry name" value="ZnuA"/>
    <property type="match status" value="1"/>
</dbReference>
<keyword evidence="2 4" id="KW-0813">Transport</keyword>
<reference evidence="6 7" key="1">
    <citation type="submission" date="2024-11" db="EMBL/GenBank/DDBJ databases">
        <authorList>
            <person name="Heng Y.C."/>
            <person name="Lim A.C.H."/>
            <person name="Lee J.K.Y."/>
            <person name="Kittelmann S."/>
        </authorList>
    </citation>
    <scope>NUCLEOTIDE SEQUENCE [LARGE SCALE GENOMIC DNA]</scope>
    <source>
        <strain evidence="6 7">WILCCON 0202</strain>
    </source>
</reference>
<dbReference type="Gene3D" id="3.40.50.1980">
    <property type="entry name" value="Nitrogenase molybdenum iron protein domain"/>
    <property type="match status" value="2"/>
</dbReference>
<feature type="chain" id="PRO_5045263135" evidence="5">
    <location>
        <begin position="20"/>
        <end position="301"/>
    </location>
</feature>
<dbReference type="InterPro" id="IPR006129">
    <property type="entry name" value="AdhesinB"/>
</dbReference>
<evidence type="ECO:0000256" key="3">
    <source>
        <dbReference type="ARBA" id="ARBA00022729"/>
    </source>
</evidence>
<dbReference type="RefSeq" id="WP_406764196.1">
    <property type="nucleotide sequence ID" value="NZ_JBJHZY010000001.1"/>
</dbReference>
<comment type="similarity">
    <text evidence="1 4">Belongs to the bacterial solute-binding protein 9 family.</text>
</comment>
<accession>A0ABW8TSS6</accession>
<gene>
    <name evidence="6" type="ORF">ACJDUH_05715</name>
</gene>
<dbReference type="PRINTS" id="PR00691">
    <property type="entry name" value="ADHESINB"/>
</dbReference>
<evidence type="ECO:0000256" key="1">
    <source>
        <dbReference type="ARBA" id="ARBA00011028"/>
    </source>
</evidence>
<dbReference type="InterPro" id="IPR050492">
    <property type="entry name" value="Bact_metal-bind_prot9"/>
</dbReference>
<dbReference type="EMBL" id="JBJHZY010000001">
    <property type="protein sequence ID" value="MFL0267596.1"/>
    <property type="molecule type" value="Genomic_DNA"/>
</dbReference>
<dbReference type="Proteomes" id="UP001623661">
    <property type="component" value="Unassembled WGS sequence"/>
</dbReference>
<dbReference type="PANTHER" id="PTHR42953:SF3">
    <property type="entry name" value="HIGH-AFFINITY ZINC UPTAKE SYSTEM PROTEIN ZNUA"/>
    <property type="match status" value="1"/>
</dbReference>
<comment type="caution">
    <text evidence="6">The sequence shown here is derived from an EMBL/GenBank/DDBJ whole genome shotgun (WGS) entry which is preliminary data.</text>
</comment>